<feature type="region of interest" description="Disordered" evidence="3">
    <location>
        <begin position="969"/>
        <end position="999"/>
    </location>
</feature>
<protein>
    <submittedName>
        <fullName evidence="6">Phage tail tape measure protein, TP901 family, core region</fullName>
    </submittedName>
</protein>
<evidence type="ECO:0000256" key="1">
    <source>
        <dbReference type="ARBA" id="ARBA00022612"/>
    </source>
</evidence>
<evidence type="ECO:0000256" key="3">
    <source>
        <dbReference type="SAM" id="MobiDB-lite"/>
    </source>
</evidence>
<evidence type="ECO:0000259" key="5">
    <source>
        <dbReference type="Pfam" id="PF10145"/>
    </source>
</evidence>
<feature type="transmembrane region" description="Helical" evidence="4">
    <location>
        <begin position="406"/>
        <end position="424"/>
    </location>
</feature>
<dbReference type="Pfam" id="PF10145">
    <property type="entry name" value="PhageMin_Tail"/>
    <property type="match status" value="1"/>
</dbReference>
<evidence type="ECO:0000313" key="7">
    <source>
        <dbReference type="Proteomes" id="UP000316030"/>
    </source>
</evidence>
<dbReference type="PANTHER" id="PTHR37813">
    <property type="entry name" value="FELS-2 PROPHAGE PROTEIN"/>
    <property type="match status" value="1"/>
</dbReference>
<dbReference type="RefSeq" id="WP_142493028.1">
    <property type="nucleotide sequence ID" value="NZ_FXTO01000008.1"/>
</dbReference>
<feature type="region of interest" description="Disordered" evidence="3">
    <location>
        <begin position="869"/>
        <end position="892"/>
    </location>
</feature>
<keyword evidence="2" id="KW-0175">Coiled coil</keyword>
<dbReference type="Proteomes" id="UP000316030">
    <property type="component" value="Unassembled WGS sequence"/>
</dbReference>
<dbReference type="EMBL" id="FXTO01000008">
    <property type="protein sequence ID" value="SMO65417.1"/>
    <property type="molecule type" value="Genomic_DNA"/>
</dbReference>
<dbReference type="AlphaFoldDB" id="A0A521D146"/>
<keyword evidence="4" id="KW-1133">Transmembrane helix</keyword>
<proteinExistence type="predicted"/>
<reference evidence="6 7" key="1">
    <citation type="submission" date="2017-05" db="EMBL/GenBank/DDBJ databases">
        <authorList>
            <person name="Varghese N."/>
            <person name="Submissions S."/>
        </authorList>
    </citation>
    <scope>NUCLEOTIDE SEQUENCE [LARGE SCALE GENOMIC DNA]</scope>
    <source>
        <strain evidence="6 7">DSM 29506</strain>
    </source>
</reference>
<keyword evidence="1" id="KW-1188">Viral release from host cell</keyword>
<feature type="transmembrane region" description="Helical" evidence="4">
    <location>
        <begin position="490"/>
        <end position="517"/>
    </location>
</feature>
<sequence length="1054" mass="109515">MTQLTSQLVIELLDKVTSPARRAANALAGISNTVQEANGQPITFGDRLNAAVTRNNRALEHARGGLVDAVAGFYALKQAIGGPVEAAAELESAMADVRKVVDFPTPEAFQQFQQDLFNLSRDIPIAVTGLAEIAAAAGQAGIAGDDLIRFTEAASKIGVAFDISAAQAGGSMANLMTALGLTIDETVSLADAMNHLSNSQASSAADILDVVSRVGAQATMFGFTAEQTSAFASAMLAAGAQSDVAATSFRNMGAALTKGTAATKSQRGAFKELGLDAEAVAKKMQEDAVGTTIDVLRRISQLPKEQQAAISSQLFGNEARALGPLLTNLDLVQDTLGMVADEANYAGSSFAEFEARNNTFQSNMQTLSNRLFELKVNIGNALIPALTRLGETIAPLLTKLADLAGAYPNVTLAVVAATAAVIGFKATMAGLRFAGLLGRGGVLSLIAAGYNTIGRAAIGARAAATNMIGLQSALAAMSGRPLGTLGRLRAGLSGIALAFPGVGALSSGIAAIGAAVATISAPVWGAFAVTAAAVAAAGVTIWKYWDRIKAILSGVGQAIADRLRPQLDWLGEKLSVLTPLTDGFGKAWDWVSEKLSGVREMLSTVFTKETLSEEDIAQITERAREVTQNIIDWFAGIPAGLAKVGADLVAAGCDIIQSIWDGATERFNAFIAWVGGIPGRIIDAIGSIDLSSLITFGEPPRWLKWMMGEEEAAGPAAGPATEPATLPAAPPPSQAELGALDGDQRAAAKTLMAAREAGDLPTPEHLNDLSDYAGQLREEMASVQAQIDQIDQNGPMGDTLAVPLQRDLRQLQEELAAVEVDLETGRQRANEVTEALRVLGETEAEPEISTASIDRALDRVKQLRAELRAADQGASTPAPATPDVDGARAKGGPIDRKGTYLVGEQGPELITPSRAGFVNTFEAVAGLVRAISQIPAVAASTQGAGPQLIVPTQRVVKPGAADMPETQAAVPFAPDTPDLQPATQTSPDEASAAPSEQKDVTIQVHVGQITVSPSITTTERVDPAALSQAITAAMRDQVRETFRGVFADTSMRFA</sequence>
<dbReference type="InterPro" id="IPR010090">
    <property type="entry name" value="Phage_tape_meas"/>
</dbReference>
<keyword evidence="4" id="KW-0472">Membrane</keyword>
<feature type="compositionally biased region" description="Low complexity" evidence="3">
    <location>
        <begin position="713"/>
        <end position="727"/>
    </location>
</feature>
<feature type="coiled-coil region" evidence="2">
    <location>
        <begin position="766"/>
        <end position="828"/>
    </location>
</feature>
<dbReference type="OrthoDB" id="5461326at2"/>
<keyword evidence="4" id="KW-0812">Transmembrane</keyword>
<feature type="region of interest" description="Disordered" evidence="3">
    <location>
        <begin position="713"/>
        <end position="738"/>
    </location>
</feature>
<evidence type="ECO:0000256" key="2">
    <source>
        <dbReference type="SAM" id="Coils"/>
    </source>
</evidence>
<evidence type="ECO:0000256" key="4">
    <source>
        <dbReference type="SAM" id="Phobius"/>
    </source>
</evidence>
<evidence type="ECO:0000313" key="6">
    <source>
        <dbReference type="EMBL" id="SMO65417.1"/>
    </source>
</evidence>
<feature type="domain" description="Phage tail tape measure protein" evidence="5">
    <location>
        <begin position="116"/>
        <end position="316"/>
    </location>
</feature>
<feature type="transmembrane region" description="Helical" evidence="4">
    <location>
        <begin position="523"/>
        <end position="542"/>
    </location>
</feature>
<dbReference type="NCBIfam" id="TIGR01760">
    <property type="entry name" value="tape_meas_TP901"/>
    <property type="match status" value="1"/>
</dbReference>
<organism evidence="6 7">
    <name type="scientific">Thalassovita litoralis</name>
    <dbReference type="NCBI Taxonomy" id="1010611"/>
    <lineage>
        <taxon>Bacteria</taxon>
        <taxon>Pseudomonadati</taxon>
        <taxon>Pseudomonadota</taxon>
        <taxon>Alphaproteobacteria</taxon>
        <taxon>Rhodobacterales</taxon>
        <taxon>Roseobacteraceae</taxon>
        <taxon>Thalassovita</taxon>
    </lineage>
</organism>
<feature type="transmembrane region" description="Helical" evidence="4">
    <location>
        <begin position="436"/>
        <end position="453"/>
    </location>
</feature>
<gene>
    <name evidence="6" type="ORF">SAMN06265173_108111</name>
</gene>
<name>A0A521D146_9RHOB</name>
<dbReference type="PANTHER" id="PTHR37813:SF1">
    <property type="entry name" value="FELS-2 PROPHAGE PROTEIN"/>
    <property type="match status" value="1"/>
</dbReference>
<keyword evidence="7" id="KW-1185">Reference proteome</keyword>
<accession>A0A521D146</accession>